<evidence type="ECO:0000256" key="6">
    <source>
        <dbReference type="ARBA" id="ARBA00023326"/>
    </source>
</evidence>
<dbReference type="NCBIfam" id="NF047446">
    <property type="entry name" value="barrel_OmpL47"/>
    <property type="match status" value="14"/>
</dbReference>
<dbReference type="InterPro" id="IPR003343">
    <property type="entry name" value="Big_2"/>
</dbReference>
<accession>A0ABN2T281</accession>
<proteinExistence type="inferred from homology"/>
<dbReference type="EC" id="3.2.1.89" evidence="3 7"/>
<dbReference type="PROSITE" id="PS50853">
    <property type="entry name" value="FN3"/>
    <property type="match status" value="1"/>
</dbReference>
<keyword evidence="5 7" id="KW-0326">Glycosidase</keyword>
<dbReference type="InterPro" id="IPR017853">
    <property type="entry name" value="GH"/>
</dbReference>
<keyword evidence="6" id="KW-0119">Carbohydrate metabolism</keyword>
<evidence type="ECO:0000256" key="7">
    <source>
        <dbReference type="RuleBase" id="RU361192"/>
    </source>
</evidence>
<comment type="catalytic activity">
    <reaction evidence="1 7">
        <text>The enzyme specifically hydrolyzes (1-&gt;4)-beta-D-galactosidic linkages in type I arabinogalactans.</text>
        <dbReference type="EC" id="3.2.1.89"/>
    </reaction>
</comment>
<evidence type="ECO:0000259" key="8">
    <source>
        <dbReference type="PROSITE" id="PS50853"/>
    </source>
</evidence>
<reference evidence="9 10" key="1">
    <citation type="journal article" date="2019" name="Int. J. Syst. Evol. Microbiol.">
        <title>The Global Catalogue of Microorganisms (GCM) 10K type strain sequencing project: providing services to taxonomists for standard genome sequencing and annotation.</title>
        <authorList>
            <consortium name="The Broad Institute Genomics Platform"/>
            <consortium name="The Broad Institute Genome Sequencing Center for Infectious Disease"/>
            <person name="Wu L."/>
            <person name="Ma J."/>
        </authorList>
    </citation>
    <scope>NUCLEOTIDE SEQUENCE [LARGE SCALE GENOMIC DNA]</scope>
    <source>
        <strain evidence="9 10">JCM 14902</strain>
    </source>
</reference>
<dbReference type="Gene3D" id="3.20.20.80">
    <property type="entry name" value="Glycosidases"/>
    <property type="match status" value="1"/>
</dbReference>
<dbReference type="InterPro" id="IPR058094">
    <property type="entry name" value="Ig-like_OmpL47-like"/>
</dbReference>
<dbReference type="InterPro" id="IPR013783">
    <property type="entry name" value="Ig-like_fold"/>
</dbReference>
<evidence type="ECO:0000256" key="1">
    <source>
        <dbReference type="ARBA" id="ARBA00001695"/>
    </source>
</evidence>
<feature type="domain" description="Fibronectin type-III" evidence="8">
    <location>
        <begin position="1688"/>
        <end position="1782"/>
    </location>
</feature>
<dbReference type="InterPro" id="IPR036116">
    <property type="entry name" value="FN3_sf"/>
</dbReference>
<organism evidence="9 10">
    <name type="scientific">Microbacterium pumilum</name>
    <dbReference type="NCBI Taxonomy" id="344165"/>
    <lineage>
        <taxon>Bacteria</taxon>
        <taxon>Bacillati</taxon>
        <taxon>Actinomycetota</taxon>
        <taxon>Actinomycetes</taxon>
        <taxon>Micrococcales</taxon>
        <taxon>Microbacteriaceae</taxon>
        <taxon>Microbacterium</taxon>
    </lineage>
</organism>
<dbReference type="Pfam" id="PF07745">
    <property type="entry name" value="Glyco_hydro_53"/>
    <property type="match status" value="1"/>
</dbReference>
<dbReference type="EMBL" id="BAAAOH010000001">
    <property type="protein sequence ID" value="GAA1997123.1"/>
    <property type="molecule type" value="Genomic_DNA"/>
</dbReference>
<dbReference type="InterPro" id="IPR003961">
    <property type="entry name" value="FN3_dom"/>
</dbReference>
<dbReference type="SUPFAM" id="SSF49265">
    <property type="entry name" value="Fibronectin type III"/>
    <property type="match status" value="1"/>
</dbReference>
<evidence type="ECO:0000256" key="2">
    <source>
        <dbReference type="ARBA" id="ARBA00010687"/>
    </source>
</evidence>
<dbReference type="Gene3D" id="2.60.40.1080">
    <property type="match status" value="6"/>
</dbReference>
<name>A0ABN2T281_9MICO</name>
<dbReference type="SMART" id="SM00060">
    <property type="entry name" value="FN3"/>
    <property type="match status" value="1"/>
</dbReference>
<evidence type="ECO:0000256" key="3">
    <source>
        <dbReference type="ARBA" id="ARBA00012556"/>
    </source>
</evidence>
<dbReference type="CDD" id="cd00063">
    <property type="entry name" value="FN3"/>
    <property type="match status" value="1"/>
</dbReference>
<dbReference type="SUPFAM" id="SSF49373">
    <property type="entry name" value="Invasin/intimin cell-adhesion fragments"/>
    <property type="match status" value="5"/>
</dbReference>
<keyword evidence="10" id="KW-1185">Reference proteome</keyword>
<keyword evidence="6" id="KW-0624">Polysaccharide degradation</keyword>
<dbReference type="Gene3D" id="2.60.40.10">
    <property type="entry name" value="Immunoglobulins"/>
    <property type="match status" value="2"/>
</dbReference>
<dbReference type="SMART" id="SM00635">
    <property type="entry name" value="BID_2"/>
    <property type="match status" value="6"/>
</dbReference>
<sequence length="3008" mass="307347">MSKCASREPATLSAQLAPEAANRFRWLRWWRELAAVVAIALVACAVPGPAQALPTAKLVTVPLASPVAATNLSFEQGLTGWTPKGTVSALSDGHAQDGSGYVRLAAGASITQTVTGIPQGSYTLAAWVDGSKSNNAAALTASATGAPDAIALLDVYLPGNATWAQAAHRNVLVYNGQVTVTITAGTAALNVDALTLTLDSQDENPLQNWGFDTGLTGWTANDGAKVTPITEGADSGAGAVQLAAGGEVGQTVPVEPNTRYIVSARTKVQRADTYTSTAQTDQFGSIGTLVTRMSTGNRVNIGIRGAGGAVLRQAPAGSDGWSLVTASFTTGSNDHQVTIYANTIADQAYRDSVGVFTDSSVAPADDWSGNGSDNAWVDNFDIFSLDDSYLRGADVSNLQVLEDNEGKFFVNGVQQDALRILSNRGVNSITSMIFVHAGQVLYDASLNRVKVTDGIPGGGAYPDTDKRSWDGYFDKLHSAALAERAHELGLSYLPSFHLSDSFISSSKAFTPLEWIKQAYDGKLANSDLAHIRSAVYNYVTDTLTAIRATGVEIVGVKQGNEQNGGLVWPIGQGETSTGHAAIITAINDALRAVTPEVPGYAHTANGYSTTAAQSFFKGLINNGAKIDGASFSLYGGRASANILNMAETINGDPALRYLDYVNVETAVSFTNYKATWASDNVITPEAQYYARSVNGQYNWLLDYMQAPFDVPNPYGQTRGFYYWEIDWIPVSGIGSKQGVPADVSTRTMFNNGNPAVIAAGSAQPGKSGDALDSLNAYLMRGTVKSKPASMQTPLNEPGVHAPYAVAATPPTGITLIDGTIDLTVGDRQRLQPVVSPTDQVLTDSDVTYSSADKSVATVSRYGYVVGIASGTTTVTATDASGNVATASVTVSAPFKAAQGDLTVTSGTTTLTDGQTLTVKALDTLQLTSTLATSASDRMLTFTSSDPSVASFFGETWQTPKGKLRAYSGTGNTVQLNVRDAGSTDLKIATADGGTSITVHVVSTKVAVTGITLDKPNAAVAIGATASLGAHIVPSTATLYRLTWSSANPLVAKVDASGVVTGVADGQTTITAVSQDNPAVSTTATVTVSGVKATSLTFVSSDIRLQTGSTRGLQAVVLPADADGALTWASSTPAVATVDAHGKVTAVAAGTTDITATTTDGSALTATARVTVTDAAQLVTGLVLDATTHVFRSDFFADEPVGSAPTRTFALTVQPAAATNADIVWRSDTPDVATVDATGKVTAVSAGVARITAATRDGGVATHADVYVPTLSETFESRGTTYTWGLTQAASVPVMTARVTTGNGGKALVLTSRSGTGASALQKVLAHPVTSSKIVTDFTYNVGTPGSANGAYLALTDSAGNRYLTLRYVNKAEIAYGTGGQLTAANSTALVGGMANVGTGFATTAAWYRVHAEIDTGMKEVTFTLTARDNASVTATRTVPFDPNTDYAGDLGRFQFWTTGSGSGTWFPALDDVVVYGTAAEAKKVEVDKTTIRLLPVTDTLAVSHRLTASVVPATASQELTWTSSDEDAVKVTDNGLVYAAHTYDSLGDVVPAEADITVASKSNPTVKAVVHVIVTDTPHASEQFAVVDDDGATVFPNDDSISLESSEEKNLIAKPTGGDGLSDIANVEWSSSDPTVATVTASVDSPATAEVHGVKRGSAYITVKLWVYGDPTPISARMRVDVDGGGFPPAAIEVPQVKVTGQDVQVSWTAPDDGDDPITGYEITLTPQSGPPLQKSVDGSITSVIFQDAPGGSWTARVKATNSLGTSESPATAPFLVDTTDPVVVATVSPASPTGLAGWYTGAVSVALAATDDSEIDSIEYRIGAAGAWTVYEGPVAAPQGASLFGYRATDTAGNVSAVQSVSVQRDTVAPAASAVFDDADGTTEGPVAVTLSATDAASGVDTISYSVDGGSWLTYSGPVSVAGAGEHEVSYRAIDIAGNAGQVESASVTIVAADTTAPVVVAKVNPANPTGDAGWYTGTVSLTLSATDDRSGVASVQYRIGSGDWATYTAPIVLDEGSTTVSYRATDGKGNVSDPESVTVKRDGTAPVTAATFDDDSGASTGPVAVTLSATDAGSGVGSIVYSLDGGAWTTYTTPVSVSGAGTHTIAYEAVDVAGNVSAVKSATIQIAVADTEAPVVTAATAPAAPSGQNGWYTGAVSVSLSAVDERSAVASIEYRLSGGAWTTYTTAIVVPEGAVEVEYRATDAKGNVSAPETVTVKRDATAPVSVASFDDQDGQATGPVEVTLSSTDGGSGVQGISYSVNGGANTPYTGAFEVAANATITFAGTDKAGNVEQAKSATVTFAPVDSTPPVVNGTTTPGTPNGANGWFTSPVTLTLTATDTQSGIEAITYRAGSGAFTTYSGPIAVPVGTTVYTFRAADGKGNVSGFKTITVKRDEDAPAATSTAAAVNTTSSKVTLAATDAVSGVASITYRVDSGSWKTYTAPFTITGAGVHTVEYSATDTAGNAGAVKTSQVLVGPDTSAPLLSVATTPVSPNGANGWFTGTVTVAATATDVSGVARTEYRIGTGAWTVYTAPISAPAGTTTYGFRSTDTKGNVSAIKTITVKRDTTAPVTTATFNDLDGASSAPVKVTLTRTDTPSGVGSTWYQVDGGTWTQYSAAFYVDGAGDRVVTFASTDLAGNTEAVKTVTVRIASPDTTAPVLSVTTTPDAPTGLNSWFTGTVSLKATATDPTVPGAATSGLKSVAYKIGTGTWTVYTAPLTAPSGTTTYSFRATDKAGNIAATQTVVIKRDIVVPVATASFTNGGVGTVPVTLTATDATSGVGQIVYSLDQGPWITYTGAIPVTGAGSHSLYYSAIDNAGNTSATKTATITVVAPDTTGPTVSAVISPAAPTGSNGWYKGTAAVTLAITATDPSGVASREYQVNGGAWKPYTVAISVPAGQITWTYRATDIKGNVSQVKTIVTKRDTASPVTAAAFTNSQVGTVPVTLTATDPVSGVGVIKYSLDQGAWTTYAGPVPVTGKGTHTLSYTATDNAGNTSAAKSASITVK</sequence>
<dbReference type="Proteomes" id="UP001500326">
    <property type="component" value="Unassembled WGS sequence"/>
</dbReference>
<dbReference type="InterPro" id="IPR008964">
    <property type="entry name" value="Invasin/intimin_cell_adhesion"/>
</dbReference>
<dbReference type="Pfam" id="PF12245">
    <property type="entry name" value="Big_3_2"/>
    <property type="match status" value="1"/>
</dbReference>
<evidence type="ECO:0000256" key="5">
    <source>
        <dbReference type="ARBA" id="ARBA00023295"/>
    </source>
</evidence>
<gene>
    <name evidence="9" type="ORF">GCM10009777_37700</name>
</gene>
<dbReference type="Gene3D" id="2.60.120.260">
    <property type="entry name" value="Galactose-binding domain-like"/>
    <property type="match status" value="2"/>
</dbReference>
<dbReference type="PANTHER" id="PTHR34983">
    <property type="entry name" value="ARABINOGALACTAN ENDO-BETA-1,4-GALACTANASE A"/>
    <property type="match status" value="1"/>
</dbReference>
<comment type="caution">
    <text evidence="9">The sequence shown here is derived from an EMBL/GenBank/DDBJ whole genome shotgun (WGS) entry which is preliminary data.</text>
</comment>
<dbReference type="Pfam" id="PF00041">
    <property type="entry name" value="fn3"/>
    <property type="match status" value="1"/>
</dbReference>
<evidence type="ECO:0000313" key="10">
    <source>
        <dbReference type="Proteomes" id="UP001500326"/>
    </source>
</evidence>
<evidence type="ECO:0000313" key="9">
    <source>
        <dbReference type="EMBL" id="GAA1997123.1"/>
    </source>
</evidence>
<dbReference type="Pfam" id="PF02368">
    <property type="entry name" value="Big_2"/>
    <property type="match status" value="4"/>
</dbReference>
<dbReference type="SUPFAM" id="SSF51445">
    <property type="entry name" value="(Trans)glycosidases"/>
    <property type="match status" value="1"/>
</dbReference>
<dbReference type="InterPro" id="IPR011683">
    <property type="entry name" value="Glyco_hydro_53"/>
</dbReference>
<dbReference type="InterPro" id="IPR022038">
    <property type="entry name" value="Ig-like_bact"/>
</dbReference>
<dbReference type="PANTHER" id="PTHR34983:SF1">
    <property type="entry name" value="ARABINOGALACTAN ENDO-BETA-1,4-GALACTANASE A"/>
    <property type="match status" value="1"/>
</dbReference>
<keyword evidence="4 7" id="KW-0378">Hydrolase</keyword>
<dbReference type="Gene3D" id="3.30.1920.20">
    <property type="match status" value="6"/>
</dbReference>
<dbReference type="CDD" id="cd11304">
    <property type="entry name" value="Cadherin_repeat"/>
    <property type="match status" value="1"/>
</dbReference>
<evidence type="ECO:0000256" key="4">
    <source>
        <dbReference type="ARBA" id="ARBA00022801"/>
    </source>
</evidence>
<comment type="similarity">
    <text evidence="2 7">Belongs to the glycosyl hydrolase 53 family.</text>
</comment>
<protein>
    <recommendedName>
        <fullName evidence="3 7">Arabinogalactan endo-beta-1,4-galactanase</fullName>
        <ecNumber evidence="3 7">3.2.1.89</ecNumber>
    </recommendedName>
</protein>